<reference evidence="8 9" key="1">
    <citation type="submission" date="2014-05" db="EMBL/GenBank/DDBJ databases">
        <title>Draft genome sequence of Amycolatopsis rifamycinica DSM 46095.</title>
        <authorList>
            <person name="Lal R."/>
            <person name="Saxena A."/>
            <person name="Kumari R."/>
            <person name="Mukherjee U."/>
            <person name="Singh P."/>
            <person name="Sangwan N."/>
            <person name="Mahato N.K."/>
        </authorList>
    </citation>
    <scope>NUCLEOTIDE SEQUENCE [LARGE SCALE GENOMIC DNA]</scope>
    <source>
        <strain evidence="8 9">DSM 46095</strain>
    </source>
</reference>
<dbReference type="STRING" id="287986.DV20_02675"/>
<feature type="transmembrane region" description="Helical" evidence="7">
    <location>
        <begin position="329"/>
        <end position="351"/>
    </location>
</feature>
<dbReference type="GO" id="GO:0005886">
    <property type="term" value="C:plasma membrane"/>
    <property type="evidence" value="ECO:0007669"/>
    <property type="project" value="UniProtKB-SubCell"/>
</dbReference>
<dbReference type="InterPro" id="IPR036259">
    <property type="entry name" value="MFS_trans_sf"/>
</dbReference>
<gene>
    <name evidence="8" type="ORF">DV20_02675</name>
</gene>
<sequence>MWTVAALSHFGTWMHNTAATAQLANFSAVPAVNALLPAAATLPVFLLALPAGVLADRIGRGTVLFWANAASALTAALFAALDLAGALGPGALLALTFGLNASWAAAYPAWNAEVSSTLPAELIKDGAALNSLSFNIARTLGPAAGGWLFGAVGALPVYAVNALSFAGFVLCFRRSRRIERLDDGPAGRRGAWQETTALVRESVPYRALLTRAWLFFLLTQVMFALTPVYLLTVRRLPEGVVGLVLAAFGFGAICSAVAYPVVRHVVTDRVLRASCASAAALGLAVLPLAGNVGLLLVVATVFGAAFACTITMNNAFLQLSVALRLRSRAVALYTVVLYGAQTLGALAAGALASQWGVGPAAWVAAALLVVSAFAERPAGPGTRDRSGAQR</sequence>
<dbReference type="Gene3D" id="1.20.1250.20">
    <property type="entry name" value="MFS general substrate transporter like domains"/>
    <property type="match status" value="1"/>
</dbReference>
<dbReference type="Proteomes" id="UP000027345">
    <property type="component" value="Unassembled WGS sequence"/>
</dbReference>
<dbReference type="PANTHER" id="PTHR23513:SF11">
    <property type="entry name" value="STAPHYLOFERRIN A TRANSPORTER"/>
    <property type="match status" value="1"/>
</dbReference>
<keyword evidence="2" id="KW-0813">Transport</keyword>
<dbReference type="AlphaFoldDB" id="A0A066U9K8"/>
<dbReference type="CDD" id="cd06173">
    <property type="entry name" value="MFS_MefA_like"/>
    <property type="match status" value="1"/>
</dbReference>
<feature type="transmembrane region" description="Helical" evidence="7">
    <location>
        <begin position="270"/>
        <end position="289"/>
    </location>
</feature>
<keyword evidence="9" id="KW-1185">Reference proteome</keyword>
<dbReference type="InterPro" id="IPR010290">
    <property type="entry name" value="TM_effector"/>
</dbReference>
<keyword evidence="3" id="KW-1003">Cell membrane</keyword>
<feature type="transmembrane region" description="Helical" evidence="7">
    <location>
        <begin position="357"/>
        <end position="374"/>
    </location>
</feature>
<evidence type="ECO:0000256" key="1">
    <source>
        <dbReference type="ARBA" id="ARBA00004651"/>
    </source>
</evidence>
<evidence type="ECO:0000256" key="7">
    <source>
        <dbReference type="SAM" id="Phobius"/>
    </source>
</evidence>
<protein>
    <recommendedName>
        <fullName evidence="10">MFS transporter</fullName>
    </recommendedName>
</protein>
<evidence type="ECO:0000256" key="4">
    <source>
        <dbReference type="ARBA" id="ARBA00022692"/>
    </source>
</evidence>
<name>A0A066U9K8_9PSEU</name>
<feature type="transmembrane region" description="Helical" evidence="7">
    <location>
        <begin position="31"/>
        <end position="51"/>
    </location>
</feature>
<dbReference type="PANTHER" id="PTHR23513">
    <property type="entry name" value="INTEGRAL MEMBRANE EFFLUX PROTEIN-RELATED"/>
    <property type="match status" value="1"/>
</dbReference>
<keyword evidence="6 7" id="KW-0472">Membrane</keyword>
<evidence type="ECO:0000256" key="3">
    <source>
        <dbReference type="ARBA" id="ARBA00022475"/>
    </source>
</evidence>
<feature type="transmembrane region" description="Helical" evidence="7">
    <location>
        <begin position="147"/>
        <end position="172"/>
    </location>
</feature>
<evidence type="ECO:0000256" key="2">
    <source>
        <dbReference type="ARBA" id="ARBA00022448"/>
    </source>
</evidence>
<evidence type="ECO:0000256" key="6">
    <source>
        <dbReference type="ARBA" id="ARBA00023136"/>
    </source>
</evidence>
<comment type="subcellular location">
    <subcellularLocation>
        <location evidence="1">Cell membrane</location>
        <topology evidence="1">Multi-pass membrane protein</topology>
    </subcellularLocation>
</comment>
<dbReference type="EMBL" id="JMQI01000004">
    <property type="protein sequence ID" value="KDN23765.1"/>
    <property type="molecule type" value="Genomic_DNA"/>
</dbReference>
<dbReference type="Pfam" id="PF05977">
    <property type="entry name" value="MFS_3"/>
    <property type="match status" value="1"/>
</dbReference>
<accession>A0A066U9K8</accession>
<feature type="transmembrane region" description="Helical" evidence="7">
    <location>
        <begin position="63"/>
        <end position="87"/>
    </location>
</feature>
<proteinExistence type="predicted"/>
<organism evidence="8 9">
    <name type="scientific">Amycolatopsis rifamycinica</name>
    <dbReference type="NCBI Taxonomy" id="287986"/>
    <lineage>
        <taxon>Bacteria</taxon>
        <taxon>Bacillati</taxon>
        <taxon>Actinomycetota</taxon>
        <taxon>Actinomycetes</taxon>
        <taxon>Pseudonocardiales</taxon>
        <taxon>Pseudonocardiaceae</taxon>
        <taxon>Amycolatopsis</taxon>
    </lineage>
</organism>
<dbReference type="eggNOG" id="COG0477">
    <property type="taxonomic scope" value="Bacteria"/>
</dbReference>
<keyword evidence="4 7" id="KW-0812">Transmembrane</keyword>
<feature type="transmembrane region" description="Helical" evidence="7">
    <location>
        <begin position="212"/>
        <end position="233"/>
    </location>
</feature>
<feature type="transmembrane region" description="Helical" evidence="7">
    <location>
        <begin position="239"/>
        <end position="258"/>
    </location>
</feature>
<evidence type="ECO:0000256" key="5">
    <source>
        <dbReference type="ARBA" id="ARBA00022989"/>
    </source>
</evidence>
<evidence type="ECO:0000313" key="8">
    <source>
        <dbReference type="EMBL" id="KDN23765.1"/>
    </source>
</evidence>
<keyword evidence="5 7" id="KW-1133">Transmembrane helix</keyword>
<evidence type="ECO:0000313" key="9">
    <source>
        <dbReference type="Proteomes" id="UP000027345"/>
    </source>
</evidence>
<evidence type="ECO:0008006" key="10">
    <source>
        <dbReference type="Google" id="ProtNLM"/>
    </source>
</evidence>
<dbReference type="SUPFAM" id="SSF103473">
    <property type="entry name" value="MFS general substrate transporter"/>
    <property type="match status" value="1"/>
</dbReference>
<comment type="caution">
    <text evidence="8">The sequence shown here is derived from an EMBL/GenBank/DDBJ whole genome shotgun (WGS) entry which is preliminary data.</text>
</comment>
<feature type="transmembrane region" description="Helical" evidence="7">
    <location>
        <begin position="295"/>
        <end position="317"/>
    </location>
</feature>